<dbReference type="Proteomes" id="UP000799439">
    <property type="component" value="Unassembled WGS sequence"/>
</dbReference>
<keyword evidence="3" id="KW-1185">Reference proteome</keyword>
<proteinExistence type="predicted"/>
<accession>A0A9P4J088</accession>
<sequence length="322" mass="35967">MVSQEPSSTASLDGLPAEILIDILSEVNYGPSLRTDLRLVNRRFKEVTDSYEHCIAGKILASQFAWAPRQFPGLLGGDARGAKKPGWKELATVFHRTAVLTNIKSRCKVIREGRSEHSAWTTCRAITFHHTGLLLLYRLSDCKSHAEKAALIQSLPASSLAVMLFTLMVSVHLLRAIGPSMVLYWTDPPLTEESRSDIELACEEVLLRDGPDFLLGLLMHDMKAIESLKSEVSSMDSKQIHQPTGPPPETTLIASLRQTFAAEMGCEMRYNLVHMWYVLDERCIALSDSNEDVVTKAVEKVVNGEELEVRCGRCRMLEMYGF</sequence>
<reference evidence="2" key="1">
    <citation type="journal article" date="2020" name="Stud. Mycol.">
        <title>101 Dothideomycetes genomes: a test case for predicting lifestyles and emergence of pathogens.</title>
        <authorList>
            <person name="Haridas S."/>
            <person name="Albert R."/>
            <person name="Binder M."/>
            <person name="Bloem J."/>
            <person name="Labutti K."/>
            <person name="Salamov A."/>
            <person name="Andreopoulos B."/>
            <person name="Baker S."/>
            <person name="Barry K."/>
            <person name="Bills G."/>
            <person name="Bluhm B."/>
            <person name="Cannon C."/>
            <person name="Castanera R."/>
            <person name="Culley D."/>
            <person name="Daum C."/>
            <person name="Ezra D."/>
            <person name="Gonzalez J."/>
            <person name="Henrissat B."/>
            <person name="Kuo A."/>
            <person name="Liang C."/>
            <person name="Lipzen A."/>
            <person name="Lutzoni F."/>
            <person name="Magnuson J."/>
            <person name="Mondo S."/>
            <person name="Nolan M."/>
            <person name="Ohm R."/>
            <person name="Pangilinan J."/>
            <person name="Park H.-J."/>
            <person name="Ramirez L."/>
            <person name="Alfaro M."/>
            <person name="Sun H."/>
            <person name="Tritt A."/>
            <person name="Yoshinaga Y."/>
            <person name="Zwiers L.-H."/>
            <person name="Turgeon B."/>
            <person name="Goodwin S."/>
            <person name="Spatafora J."/>
            <person name="Crous P."/>
            <person name="Grigoriev I."/>
        </authorList>
    </citation>
    <scope>NUCLEOTIDE SEQUENCE</scope>
    <source>
        <strain evidence="2">CBS 260.36</strain>
    </source>
</reference>
<evidence type="ECO:0000313" key="3">
    <source>
        <dbReference type="Proteomes" id="UP000799439"/>
    </source>
</evidence>
<name>A0A9P4J088_9PEZI</name>
<dbReference type="OrthoDB" id="5372859at2759"/>
<protein>
    <recommendedName>
        <fullName evidence="1">F-box domain-containing protein</fullName>
    </recommendedName>
</protein>
<comment type="caution">
    <text evidence="2">The sequence shown here is derived from an EMBL/GenBank/DDBJ whole genome shotgun (WGS) entry which is preliminary data.</text>
</comment>
<dbReference type="EMBL" id="ML996085">
    <property type="protein sequence ID" value="KAF2153112.1"/>
    <property type="molecule type" value="Genomic_DNA"/>
</dbReference>
<evidence type="ECO:0000259" key="1">
    <source>
        <dbReference type="PROSITE" id="PS50181"/>
    </source>
</evidence>
<gene>
    <name evidence="2" type="ORF">K461DRAFT_267752</name>
</gene>
<organism evidence="2 3">
    <name type="scientific">Myriangium duriaei CBS 260.36</name>
    <dbReference type="NCBI Taxonomy" id="1168546"/>
    <lineage>
        <taxon>Eukaryota</taxon>
        <taxon>Fungi</taxon>
        <taxon>Dikarya</taxon>
        <taxon>Ascomycota</taxon>
        <taxon>Pezizomycotina</taxon>
        <taxon>Dothideomycetes</taxon>
        <taxon>Dothideomycetidae</taxon>
        <taxon>Myriangiales</taxon>
        <taxon>Myriangiaceae</taxon>
        <taxon>Myriangium</taxon>
    </lineage>
</organism>
<feature type="domain" description="F-box" evidence="1">
    <location>
        <begin position="9"/>
        <end position="59"/>
    </location>
</feature>
<dbReference type="PROSITE" id="PS50181">
    <property type="entry name" value="FBOX"/>
    <property type="match status" value="1"/>
</dbReference>
<dbReference type="InterPro" id="IPR001810">
    <property type="entry name" value="F-box_dom"/>
</dbReference>
<evidence type="ECO:0000313" key="2">
    <source>
        <dbReference type="EMBL" id="KAF2153112.1"/>
    </source>
</evidence>
<dbReference type="AlphaFoldDB" id="A0A9P4J088"/>